<dbReference type="Proteomes" id="UP001207626">
    <property type="component" value="Unassembled WGS sequence"/>
</dbReference>
<dbReference type="Gene3D" id="3.40.630.30">
    <property type="match status" value="1"/>
</dbReference>
<comment type="caution">
    <text evidence="1">The sequence shown here is derived from an EMBL/GenBank/DDBJ whole genome shotgun (WGS) entry which is preliminary data.</text>
</comment>
<reference evidence="1 2" key="1">
    <citation type="submission" date="2022-05" db="EMBL/GenBank/DDBJ databases">
        <title>Genome Sequencing of Bee-Associated Microbes.</title>
        <authorList>
            <person name="Dunlap C."/>
        </authorList>
    </citation>
    <scope>NUCLEOTIDE SEQUENCE [LARGE SCALE GENOMIC DNA]</scope>
    <source>
        <strain evidence="1 2">NRRL NRS-1438</strain>
    </source>
</reference>
<dbReference type="Pfam" id="PF12746">
    <property type="entry name" value="GNAT_acetyltran"/>
    <property type="match status" value="1"/>
</dbReference>
<dbReference type="RefSeq" id="WP_268601212.1">
    <property type="nucleotide sequence ID" value="NZ_JAMDLV010000021.1"/>
</dbReference>
<keyword evidence="2" id="KW-1185">Reference proteome</keyword>
<proteinExistence type="predicted"/>
<protein>
    <submittedName>
        <fullName evidence="1">GNAT family N-acetyltransferase</fullName>
    </submittedName>
</protein>
<name>A0ABT4DVD0_9BACL</name>
<accession>A0ABT4DVD0</accession>
<dbReference type="EMBL" id="JAMDLW010000022">
    <property type="protein sequence ID" value="MCY9521304.1"/>
    <property type="molecule type" value="Genomic_DNA"/>
</dbReference>
<evidence type="ECO:0000313" key="2">
    <source>
        <dbReference type="Proteomes" id="UP001207626"/>
    </source>
</evidence>
<gene>
    <name evidence="1" type="ORF">M5X09_16785</name>
</gene>
<sequence>MENDLELMNIQAGVLYVHDHARRLTIINEPISQPAPRFFWGQTKMGQVLRFRSDVPDIIVEEILHIMDQDDTTAKIANVIHALGRDKPINRVWLGPAYVCHIIEAGLTDAVLVTEHNKYCLEAGFPKLASELTFREPCFMVIENDMAVSVCFSARSTARAAEAGVETLEGYRGKGSARSVTSSWSRAVHESRRIPLYSTSWDNYASQSIARRLNLYLYGTDVSFY</sequence>
<organism evidence="1 2">
    <name type="scientific">Paenibacillus apiarius</name>
    <dbReference type="NCBI Taxonomy" id="46240"/>
    <lineage>
        <taxon>Bacteria</taxon>
        <taxon>Bacillati</taxon>
        <taxon>Bacillota</taxon>
        <taxon>Bacilli</taxon>
        <taxon>Bacillales</taxon>
        <taxon>Paenibacillaceae</taxon>
        <taxon>Paenibacillus</taxon>
    </lineage>
</organism>
<evidence type="ECO:0000313" key="1">
    <source>
        <dbReference type="EMBL" id="MCY9521304.1"/>
    </source>
</evidence>
<dbReference type="InterPro" id="IPR027365">
    <property type="entry name" value="GNAT_acetyltra_YdfB-like"/>
</dbReference>